<evidence type="ECO:0000313" key="1">
    <source>
        <dbReference type="EMBL" id="MFC5467552.1"/>
    </source>
</evidence>
<gene>
    <name evidence="1" type="ORF">ACFPPD_02410</name>
</gene>
<sequence>MTIMRYLYIFLVAAVITLSGCGKSPPEPSATYAEPTSTPASYEEALPRTIEAATSAKEAIAIFENQLPLLDADGVDTMFMALEAFYRADSEKMEASIRDANDEGVFELFQNPVDDAQIATIADEGLRSVVKGAIEGKYKFNAGEGVLEPIVDYRALQAYSGYLSPAMVDYVSLMATESDEPSLADGSIVIPWEQLGERALKAENYLLEHSDSPRFDLAKSVLYRNLLGFLNGSSNDGVFENRRFAPENAEAFQRIIEAYGNSFTARVTEEYRDEVNRLAKELPAAEESYNDPIYEKITKLLENIEALIDAEFVSRGVESGSAASPSA</sequence>
<reference evidence="2" key="1">
    <citation type="journal article" date="2019" name="Int. J. Syst. Evol. Microbiol.">
        <title>The Global Catalogue of Microorganisms (GCM) 10K type strain sequencing project: providing services to taxonomists for standard genome sequencing and annotation.</title>
        <authorList>
            <consortium name="The Broad Institute Genomics Platform"/>
            <consortium name="The Broad Institute Genome Sequencing Center for Infectious Disease"/>
            <person name="Wu L."/>
            <person name="Ma J."/>
        </authorList>
    </citation>
    <scope>NUCLEOTIDE SEQUENCE [LARGE SCALE GENOMIC DNA]</scope>
    <source>
        <strain evidence="2">CCUG 57113</strain>
    </source>
</reference>
<protein>
    <recommendedName>
        <fullName evidence="3">Imelysin-like domain-containing protein</fullName>
    </recommendedName>
</protein>
<dbReference type="Proteomes" id="UP001596105">
    <property type="component" value="Unassembled WGS sequence"/>
</dbReference>
<dbReference type="EMBL" id="JBHSMH010000005">
    <property type="protein sequence ID" value="MFC5467552.1"/>
    <property type="molecule type" value="Genomic_DNA"/>
</dbReference>
<evidence type="ECO:0000313" key="2">
    <source>
        <dbReference type="Proteomes" id="UP001596105"/>
    </source>
</evidence>
<comment type="caution">
    <text evidence="1">The sequence shown here is derived from an EMBL/GenBank/DDBJ whole genome shotgun (WGS) entry which is preliminary data.</text>
</comment>
<dbReference type="PROSITE" id="PS51257">
    <property type="entry name" value="PROKAR_LIPOPROTEIN"/>
    <property type="match status" value="1"/>
</dbReference>
<accession>A0ABW0LRC1</accession>
<dbReference type="RefSeq" id="WP_209742759.1">
    <property type="nucleotide sequence ID" value="NZ_JBHSMH010000005.1"/>
</dbReference>
<evidence type="ECO:0008006" key="3">
    <source>
        <dbReference type="Google" id="ProtNLM"/>
    </source>
</evidence>
<organism evidence="1 2">
    <name type="scientific">Cohnella suwonensis</name>
    <dbReference type="NCBI Taxonomy" id="696072"/>
    <lineage>
        <taxon>Bacteria</taxon>
        <taxon>Bacillati</taxon>
        <taxon>Bacillota</taxon>
        <taxon>Bacilli</taxon>
        <taxon>Bacillales</taxon>
        <taxon>Paenibacillaceae</taxon>
        <taxon>Cohnella</taxon>
    </lineage>
</organism>
<name>A0ABW0LRC1_9BACL</name>
<proteinExistence type="predicted"/>
<keyword evidence="2" id="KW-1185">Reference proteome</keyword>